<evidence type="ECO:0000256" key="1">
    <source>
        <dbReference type="SAM" id="MobiDB-lite"/>
    </source>
</evidence>
<dbReference type="InParanoid" id="M1DTI5"/>
<name>M1DTI5_SOLTU</name>
<protein>
    <submittedName>
        <fullName evidence="2">Uncharacterized protein</fullName>
    </submittedName>
</protein>
<accession>M1DTI5</accession>
<sequence length="176" mass="19158">MRVNSSNGSQVGHQDDIDNLNDVQEPNINDPHLMEGPKPIHVVVCKTRRDQEAIGESPTISAIARKTAVWTFSLTEGLVKLSESSAHSATRQEGWRSELISPNRRTLDGLSAKAVTSSPNSSAVCLISISRSYYDALFVVASVTFGEKYKVAKSTRRLAESLLVRHLSAPQTPSAL</sequence>
<dbReference type="EnsemblPlants" id="PGSC0003DMT400094149">
    <property type="protein sequence ID" value="PGSC0003DMT400094149"/>
    <property type="gene ID" value="PGSC0003DMG400043720"/>
</dbReference>
<feature type="region of interest" description="Disordered" evidence="1">
    <location>
        <begin position="1"/>
        <end position="35"/>
    </location>
</feature>
<evidence type="ECO:0000313" key="3">
    <source>
        <dbReference type="Proteomes" id="UP000011115"/>
    </source>
</evidence>
<dbReference type="HOGENOM" id="CLU_1527786_0_0_1"/>
<dbReference type="Gramene" id="PGSC0003DMT400094149">
    <property type="protein sequence ID" value="PGSC0003DMT400094149"/>
    <property type="gene ID" value="PGSC0003DMG400043720"/>
</dbReference>
<reference evidence="2" key="2">
    <citation type="submission" date="2015-06" db="UniProtKB">
        <authorList>
            <consortium name="EnsemblPlants"/>
        </authorList>
    </citation>
    <scope>IDENTIFICATION</scope>
    <source>
        <strain evidence="2">DM1-3 516 R44</strain>
    </source>
</reference>
<dbReference type="PaxDb" id="4113-PGSC0003DMT400094149"/>
<dbReference type="AlphaFoldDB" id="M1DTI5"/>
<keyword evidence="3" id="KW-1185">Reference proteome</keyword>
<reference evidence="3" key="1">
    <citation type="journal article" date="2011" name="Nature">
        <title>Genome sequence and analysis of the tuber crop potato.</title>
        <authorList>
            <consortium name="The Potato Genome Sequencing Consortium"/>
        </authorList>
    </citation>
    <scope>NUCLEOTIDE SEQUENCE [LARGE SCALE GENOMIC DNA]</scope>
    <source>
        <strain evidence="3">cv. DM1-3 516 R44</strain>
    </source>
</reference>
<proteinExistence type="predicted"/>
<organism evidence="2 3">
    <name type="scientific">Solanum tuberosum</name>
    <name type="common">Potato</name>
    <dbReference type="NCBI Taxonomy" id="4113"/>
    <lineage>
        <taxon>Eukaryota</taxon>
        <taxon>Viridiplantae</taxon>
        <taxon>Streptophyta</taxon>
        <taxon>Embryophyta</taxon>
        <taxon>Tracheophyta</taxon>
        <taxon>Spermatophyta</taxon>
        <taxon>Magnoliopsida</taxon>
        <taxon>eudicotyledons</taxon>
        <taxon>Gunneridae</taxon>
        <taxon>Pentapetalae</taxon>
        <taxon>asterids</taxon>
        <taxon>lamiids</taxon>
        <taxon>Solanales</taxon>
        <taxon>Solanaceae</taxon>
        <taxon>Solanoideae</taxon>
        <taxon>Solaneae</taxon>
        <taxon>Solanum</taxon>
    </lineage>
</organism>
<feature type="compositionally biased region" description="Polar residues" evidence="1">
    <location>
        <begin position="1"/>
        <end position="12"/>
    </location>
</feature>
<evidence type="ECO:0000313" key="2">
    <source>
        <dbReference type="EnsemblPlants" id="PGSC0003DMT400094149"/>
    </source>
</evidence>
<dbReference type="Proteomes" id="UP000011115">
    <property type="component" value="Unassembled WGS sequence"/>
</dbReference>